<accession>A0A1G2F944</accession>
<evidence type="ECO:0000313" key="2">
    <source>
        <dbReference type="Proteomes" id="UP000177725"/>
    </source>
</evidence>
<dbReference type="EMBL" id="MHMV01000033">
    <property type="protein sequence ID" value="OGZ34061.1"/>
    <property type="molecule type" value="Genomic_DNA"/>
</dbReference>
<gene>
    <name evidence="1" type="ORF">A2174_03015</name>
</gene>
<protein>
    <submittedName>
        <fullName evidence="1">Uncharacterized protein</fullName>
    </submittedName>
</protein>
<name>A0A1G2F944_9BACT</name>
<organism evidence="1 2">
    <name type="scientific">Candidatus Portnoybacteria bacterium RBG_13_41_18</name>
    <dbReference type="NCBI Taxonomy" id="1801991"/>
    <lineage>
        <taxon>Bacteria</taxon>
        <taxon>Candidatus Portnoyibacteriota</taxon>
    </lineage>
</organism>
<proteinExistence type="predicted"/>
<comment type="caution">
    <text evidence="1">The sequence shown here is derived from an EMBL/GenBank/DDBJ whole genome shotgun (WGS) entry which is preliminary data.</text>
</comment>
<sequence length="99" mass="11383">MEASQRILLKALEKKLNRAMFKRAINLVCLFQLDLPEPLGPWTARIRAEGNGWNRCVVSAIKTGTVPNKRKWGPRTASMRAFKRGWNEARMELAQGRYL</sequence>
<dbReference type="AlphaFoldDB" id="A0A1G2F944"/>
<dbReference type="Proteomes" id="UP000177725">
    <property type="component" value="Unassembled WGS sequence"/>
</dbReference>
<reference evidence="1 2" key="1">
    <citation type="journal article" date="2016" name="Nat. Commun.">
        <title>Thousands of microbial genomes shed light on interconnected biogeochemical processes in an aquifer system.</title>
        <authorList>
            <person name="Anantharaman K."/>
            <person name="Brown C.T."/>
            <person name="Hug L.A."/>
            <person name="Sharon I."/>
            <person name="Castelle C.J."/>
            <person name="Probst A.J."/>
            <person name="Thomas B.C."/>
            <person name="Singh A."/>
            <person name="Wilkins M.J."/>
            <person name="Karaoz U."/>
            <person name="Brodie E.L."/>
            <person name="Williams K.H."/>
            <person name="Hubbard S.S."/>
            <person name="Banfield J.F."/>
        </authorList>
    </citation>
    <scope>NUCLEOTIDE SEQUENCE [LARGE SCALE GENOMIC DNA]</scope>
</reference>
<evidence type="ECO:0000313" key="1">
    <source>
        <dbReference type="EMBL" id="OGZ34061.1"/>
    </source>
</evidence>